<reference evidence="1 2" key="2">
    <citation type="submission" date="2018-01" db="EMBL/GenBank/DDBJ databases">
        <title>Genomic study of Klebsiella pneumoniae.</title>
        <authorList>
            <person name="Yang Y."/>
            <person name="Bicalho R."/>
        </authorList>
    </citation>
    <scope>NUCLEOTIDE SEQUENCE [LARGE SCALE GENOMIC DNA]</scope>
    <source>
        <strain evidence="1 2">A2</strain>
    </source>
</reference>
<dbReference type="InterPro" id="IPR014114">
    <property type="entry name" value="TraW"/>
</dbReference>
<evidence type="ECO:0000313" key="2">
    <source>
        <dbReference type="Proteomes" id="UP000234661"/>
    </source>
</evidence>
<comment type="caution">
    <text evidence="1">The sequence shown here is derived from an EMBL/GenBank/DDBJ whole genome shotgun (WGS) entry which is preliminary data.</text>
</comment>
<dbReference type="Proteomes" id="UP000234661">
    <property type="component" value="Unassembled WGS sequence"/>
</dbReference>
<protein>
    <submittedName>
        <fullName evidence="1">Type-F conjugative transfer system protein TraW</fullName>
    </submittedName>
</protein>
<dbReference type="EMBL" id="PIET01000004">
    <property type="protein sequence ID" value="PLM69282.1"/>
    <property type="molecule type" value="Genomic_DNA"/>
</dbReference>
<gene>
    <name evidence="1" type="primary">traW</name>
    <name evidence="1" type="ORF">CWM85_00860</name>
</gene>
<sequence>MPQRTMSLSLFNPQLSPAFRMSHLRYEPSFPKLCPVTSKGSCLMKLNYVAGLGFLLLPFSALSSNLGTYGDVWGIAETDFLTVVQQKLGDYIKENGEEKLQEEMKARVQEHAMRPAPVEGVHRGKETHVKLFDPAFEVTRDLADQNGTVFARKGQRISPFDVIPVFNETLYFIDGDDKEQLAWMQQQKPQTPIHKVILINGNIKDTADVLHSRIYFDQGGTLIQKFGIRQVPAIVDQAPGEQLLRITEVGLKG</sequence>
<reference evidence="1 2" key="1">
    <citation type="submission" date="2017-11" db="EMBL/GenBank/DDBJ databases">
        <authorList>
            <person name="Han C.G."/>
        </authorList>
    </citation>
    <scope>NUCLEOTIDE SEQUENCE [LARGE SCALE GENOMIC DNA]</scope>
    <source>
        <strain evidence="1 2">A2</strain>
    </source>
</reference>
<proteinExistence type="predicted"/>
<dbReference type="NCBIfam" id="TIGR02743">
    <property type="entry name" value="TraW"/>
    <property type="match status" value="1"/>
</dbReference>
<dbReference type="AlphaFoldDB" id="A0A2J5A1W8"/>
<evidence type="ECO:0000313" key="1">
    <source>
        <dbReference type="EMBL" id="PLM69282.1"/>
    </source>
</evidence>
<organism evidence="1 2">
    <name type="scientific">Klebsiella michiganensis</name>
    <dbReference type="NCBI Taxonomy" id="1134687"/>
    <lineage>
        <taxon>Bacteria</taxon>
        <taxon>Pseudomonadati</taxon>
        <taxon>Pseudomonadota</taxon>
        <taxon>Gammaproteobacteria</taxon>
        <taxon>Enterobacterales</taxon>
        <taxon>Enterobacteriaceae</taxon>
        <taxon>Klebsiella/Raoultella group</taxon>
        <taxon>Klebsiella</taxon>
    </lineage>
</organism>
<name>A0A2J5A1W8_9ENTR</name>
<accession>A0A2J5A1W8</accession>